<gene>
    <name evidence="3" type="ORF">FM121_11435</name>
</gene>
<evidence type="ECO:0000313" key="4">
    <source>
        <dbReference type="Proteomes" id="UP000195918"/>
    </source>
</evidence>
<protein>
    <recommendedName>
        <fullName evidence="5">DegV family protein</fullName>
    </recommendedName>
</protein>
<dbReference type="EMBL" id="FWFD01000015">
    <property type="protein sequence ID" value="SLM86700.1"/>
    <property type="molecule type" value="Genomic_DNA"/>
</dbReference>
<dbReference type="GO" id="GO:0008289">
    <property type="term" value="F:lipid binding"/>
    <property type="evidence" value="ECO:0007669"/>
    <property type="project" value="UniProtKB-KW"/>
</dbReference>
<dbReference type="InterPro" id="IPR043168">
    <property type="entry name" value="DegV_C"/>
</dbReference>
<accession>A0A1X6WQY1</accession>
<dbReference type="AlphaFoldDB" id="A0A1X6WQY1"/>
<dbReference type="InterPro" id="IPR003797">
    <property type="entry name" value="DegV"/>
</dbReference>
<dbReference type="Proteomes" id="UP000195918">
    <property type="component" value="Unassembled WGS sequence"/>
</dbReference>
<sequence length="283" mass="31329">MKEKIALLVDSAMDTPPELIELGGIFVAPLNINYRDRSYMDKIEITSKEVYDRIDIELPKTSLPSISYIQDLIVQIKEQGYDKILCMSISSNLSGTHNALRLALEEHPEIESFIVDTKSIGGGAGIQAAYMKIEIDKGLPFSELKIVAAELPQKGKVFFSMATLEYLKKGGRIGLVTSIIGSALHLNPIISCNEDGIYHTVGKARGRKKGLSKLMNCVEKTIGDAEQYDLAISYGTDLEEANQLMEKMKESFSKYRYFYIDEVSPVLGVYSGPDFIGVSVLPI</sequence>
<dbReference type="Gene3D" id="3.30.1180.10">
    <property type="match status" value="1"/>
</dbReference>
<evidence type="ECO:0008006" key="5">
    <source>
        <dbReference type="Google" id="ProtNLM"/>
    </source>
</evidence>
<evidence type="ECO:0000256" key="2">
    <source>
        <dbReference type="ARBA" id="ARBA00023121"/>
    </source>
</evidence>
<dbReference type="SUPFAM" id="SSF82549">
    <property type="entry name" value="DAK1/DegV-like"/>
    <property type="match status" value="1"/>
</dbReference>
<organism evidence="3 4">
    <name type="scientific">Vagococcus fluvialis bH819</name>
    <dbReference type="NCBI Taxonomy" id="1255619"/>
    <lineage>
        <taxon>Bacteria</taxon>
        <taxon>Bacillati</taxon>
        <taxon>Bacillota</taxon>
        <taxon>Bacilli</taxon>
        <taxon>Lactobacillales</taxon>
        <taxon>Enterococcaceae</taxon>
        <taxon>Vagococcus</taxon>
    </lineage>
</organism>
<dbReference type="PANTHER" id="PTHR33434">
    <property type="entry name" value="DEGV DOMAIN-CONTAINING PROTEIN DR_1986-RELATED"/>
    <property type="match status" value="1"/>
</dbReference>
<keyword evidence="4" id="KW-1185">Reference proteome</keyword>
<dbReference type="NCBIfam" id="TIGR00762">
    <property type="entry name" value="DegV"/>
    <property type="match status" value="1"/>
</dbReference>
<name>A0A1X6WQY1_9ENTE</name>
<dbReference type="Gene3D" id="3.40.50.10170">
    <property type="match status" value="1"/>
</dbReference>
<evidence type="ECO:0000313" key="3">
    <source>
        <dbReference type="EMBL" id="SLM86700.1"/>
    </source>
</evidence>
<dbReference type="PANTHER" id="PTHR33434:SF3">
    <property type="entry name" value="DEGV DOMAIN-CONTAINING PROTEIN YITS"/>
    <property type="match status" value="1"/>
</dbReference>
<dbReference type="Pfam" id="PF02645">
    <property type="entry name" value="DegV"/>
    <property type="match status" value="1"/>
</dbReference>
<comment type="function">
    <text evidence="1">May bind long-chain fatty acids, such as palmitate, and may play a role in lipid transport or fatty acid metabolism.</text>
</comment>
<dbReference type="InterPro" id="IPR050270">
    <property type="entry name" value="DegV_domain_contain"/>
</dbReference>
<proteinExistence type="predicted"/>
<keyword evidence="2" id="KW-0446">Lipid-binding</keyword>
<reference evidence="4" key="1">
    <citation type="submission" date="2017-02" db="EMBL/GenBank/DDBJ databases">
        <authorList>
            <person name="Dridi B."/>
        </authorList>
    </citation>
    <scope>NUCLEOTIDE SEQUENCE [LARGE SCALE GENOMIC DNA]</scope>
    <source>
        <strain evidence="4">bH819</strain>
    </source>
</reference>
<evidence type="ECO:0000256" key="1">
    <source>
        <dbReference type="ARBA" id="ARBA00003238"/>
    </source>
</evidence>
<dbReference type="RefSeq" id="WP_256958454.1">
    <property type="nucleotide sequence ID" value="NZ_FWFD01000015.1"/>
</dbReference>
<dbReference type="PROSITE" id="PS51482">
    <property type="entry name" value="DEGV"/>
    <property type="match status" value="1"/>
</dbReference>